<proteinExistence type="predicted"/>
<evidence type="ECO:0000313" key="5">
    <source>
        <dbReference type="EMBL" id="SBO26310.1"/>
    </source>
</evidence>
<feature type="domain" description="Schizont-infected cell agglutination extracellular alpha" evidence="4">
    <location>
        <begin position="7"/>
        <end position="198"/>
    </location>
</feature>
<sequence length="1335" mass="148241">MTSASAGLLEEWMKKVAQTTLGPNGSAGTTITGGQIMTELKNDLEKAWEKLQASLTQAEAKEMTTLCGADVAQFVERKFGGGKNLGRNEHVKDLCKAVVELRYFTAGGGTIVNRGLNFDTGIKEHEWYPRCIVGAVALSAIYGDHCHLKDVIDHISRNVENKLQGHPQARANLNMCKDIKTEHLIFGRALLHKRIKEWAQGKRNDAMSGDDHKYEASGYRVGKLWRDKWQKVCKKTGGNQDEEQAKKEYLKENADSLASLVKVGPPDAVSNSTPGEPTMGQVLTNDSYMMPEEKLTEALQALVDNSTGGVTVDSSKLSTLMQTLETFSKETKAVACIQNYKNQDDKMCDRLQCIVNYLKTRDEATPAASPSPTENFWKDSGGEVANLWKELADKMKENKGTGESECDGMQNPSDKAACNYLHAGFTELYNPAAGTSSSATSPTGGTILSKDNPSFRQTMGCFLLHAYAKHMKEKATCLIDDGIQKAFQLGEKMSESNTNCTGNGKTCIPCKWKENDKEWEDCPITASGGNASGGTVKDKLGTIIDKDNDPHIKEMAKQVNKVDSLCDQFKCVANRWIKQDGNSRNWSDVWDEVTDQLKDLSGKIEEKKKDKEVYKHCSTLNDKTGKEACLLMAAGLKDLYDIRDNDNADGKDDLVEASFQRTMYCALLNAIADRLLTLPCKDEKSVQAGINEAFNRKNDEIMQGSKGCKTDNASCFKCDRFNDYRTCEFKENDSNQVLLHTKIDSKLNEYDSTTATSTSTGSTTTTTTTTTSPLSKKSLITTIWMSKKNDDLTLNQYCKDVGSKSNDTPGEITAKQKACKLFASGLKHISDIKSDNNQAHDVPLRKTMMCAALNLYADQLTNEAKNQCPLDNEKLNDAIQHAFDNSTTIMNGGTSCSAGSGTSSCFICERQKTFPPCKIGSDEIKKKMTDLLDNEDKSNTASNNNQEKTLEKINEIETFCTQVQCAIKQHYRAKNGRTIANGKTPSWENIKSDATKELTALLKDMNDPTKQSAAEQYCSDKDAKWDALGHKKSKTNKAACLLFAAGLKHIYTYGNDQKKGPSFEQTMGCLFLKEYAKQLEKMANKKKKGNSWVHPYCDIDKGIKHAFGKSEKIMEETSQCKKNGNNSCFVCIQNQGYDDCNIGTDSVKDNVGTIFQDDQKQKHMQQTLENTVCPILLTDLLTPFLPLAPVSIGLSAMAYYLWKYFGPLGKEGARFRRSPVEIPGPSVQEQVLDHVEEAGPHEYRLVKERKPRSAPTRTKRSGPVNRRTIIEIHFEVLDECQKGDTQLNQKDFLELLVQEFMGSELMEEEQVPKEDVLMEAVPMERVPNLGSGFMV</sequence>
<evidence type="ECO:0000259" key="4">
    <source>
        <dbReference type="Pfam" id="PF12887"/>
    </source>
</evidence>
<dbReference type="Pfam" id="PF12887">
    <property type="entry name" value="SICA_alpha"/>
    <property type="match status" value="1"/>
</dbReference>
<dbReference type="Proteomes" id="UP000182128">
    <property type="component" value="Unassembled WGS sequence"/>
</dbReference>
<evidence type="ECO:0000256" key="1">
    <source>
        <dbReference type="SAM" id="MobiDB-lite"/>
    </source>
</evidence>
<evidence type="ECO:0000313" key="6">
    <source>
        <dbReference type="Proteomes" id="UP000182128"/>
    </source>
</evidence>
<feature type="domain" description="Schizont-infected cell agglutination extracellular beta" evidence="2">
    <location>
        <begin position="958"/>
        <end position="1142"/>
    </location>
</feature>
<feature type="domain" description="Schizont-infected cell agglutination extracellular beta" evidence="2">
    <location>
        <begin position="777"/>
        <end position="919"/>
    </location>
</feature>
<feature type="domain" description="Schizont-infected cell agglutination C-terminal" evidence="3">
    <location>
        <begin position="1203"/>
        <end position="1334"/>
    </location>
</feature>
<dbReference type="InterPro" id="IPR024290">
    <property type="entry name" value="SICA_extracell_a"/>
</dbReference>
<gene>
    <name evidence="5" type="ORF">PKNA1_C2_1463800</name>
</gene>
<accession>A0A1A7VWH3</accession>
<feature type="domain" description="Schizont-infected cell agglutination extracellular beta" evidence="2">
    <location>
        <begin position="346"/>
        <end position="524"/>
    </location>
</feature>
<protein>
    <submittedName>
        <fullName evidence="5">SICAvar, type I</fullName>
    </submittedName>
</protein>
<dbReference type="EMBL" id="CWHQ02000019">
    <property type="protein sequence ID" value="SBO26310.1"/>
    <property type="molecule type" value="Genomic_DNA"/>
</dbReference>
<name>A0A1A7VWH3_PLAKH</name>
<evidence type="ECO:0000259" key="2">
    <source>
        <dbReference type="Pfam" id="PF12878"/>
    </source>
</evidence>
<evidence type="ECO:0000259" key="3">
    <source>
        <dbReference type="Pfam" id="PF12879"/>
    </source>
</evidence>
<dbReference type="InterPro" id="IPR024288">
    <property type="entry name" value="SICA_C"/>
</dbReference>
<feature type="region of interest" description="Disordered" evidence="1">
    <location>
        <begin position="752"/>
        <end position="772"/>
    </location>
</feature>
<dbReference type="InterPro" id="IPR024285">
    <property type="entry name" value="SICA_extracell_b"/>
</dbReference>
<feature type="domain" description="Schizont-infected cell agglutination extracellular beta" evidence="2">
    <location>
        <begin position="564"/>
        <end position="728"/>
    </location>
</feature>
<reference evidence="6" key="1">
    <citation type="submission" date="2016-05" db="EMBL/GenBank/DDBJ databases">
        <authorList>
            <person name="Sharaf H."/>
        </authorList>
    </citation>
    <scope>NUCLEOTIDE SEQUENCE [LARGE SCALE GENOMIC DNA]</scope>
    <source>
        <strain evidence="6">H</strain>
    </source>
</reference>
<organism evidence="5 6">
    <name type="scientific">Plasmodium knowlesi (strain H)</name>
    <dbReference type="NCBI Taxonomy" id="5851"/>
    <lineage>
        <taxon>Eukaryota</taxon>
        <taxon>Sar</taxon>
        <taxon>Alveolata</taxon>
        <taxon>Apicomplexa</taxon>
        <taxon>Aconoidasida</taxon>
        <taxon>Haemosporida</taxon>
        <taxon>Plasmodiidae</taxon>
        <taxon>Plasmodium</taxon>
        <taxon>Plasmodium (Plasmodium)</taxon>
    </lineage>
</organism>
<dbReference type="Pfam" id="PF12878">
    <property type="entry name" value="SICA_beta"/>
    <property type="match status" value="4"/>
</dbReference>
<dbReference type="Pfam" id="PF12879">
    <property type="entry name" value="SICA_C"/>
    <property type="match status" value="1"/>
</dbReference>